<dbReference type="SMART" id="SM00316">
    <property type="entry name" value="S1"/>
    <property type="match status" value="1"/>
</dbReference>
<dbReference type="InterPro" id="IPR041692">
    <property type="entry name" value="HHH_9"/>
</dbReference>
<dbReference type="InterPro" id="IPR037027">
    <property type="entry name" value="YqgF/RNaseH-like_dom_sf"/>
</dbReference>
<dbReference type="Pfam" id="PF00575">
    <property type="entry name" value="S1"/>
    <property type="match status" value="1"/>
</dbReference>
<dbReference type="SUPFAM" id="SSF47781">
    <property type="entry name" value="RuvA domain 2-like"/>
    <property type="match status" value="2"/>
</dbReference>
<protein>
    <submittedName>
        <fullName evidence="2">RNA-binding transcriptional accessory protein</fullName>
    </submittedName>
</protein>
<feature type="domain" description="S1 motif" evidence="1">
    <location>
        <begin position="649"/>
        <end position="718"/>
    </location>
</feature>
<dbReference type="Gene3D" id="2.40.50.140">
    <property type="entry name" value="Nucleic acid-binding proteins"/>
    <property type="match status" value="1"/>
</dbReference>
<dbReference type="InterPro" id="IPR003029">
    <property type="entry name" value="S1_domain"/>
</dbReference>
<evidence type="ECO:0000313" key="3">
    <source>
        <dbReference type="Proteomes" id="UP000239047"/>
    </source>
</evidence>
<dbReference type="EMBL" id="PREZ01000003">
    <property type="protein sequence ID" value="PPA70538.1"/>
    <property type="molecule type" value="Genomic_DNA"/>
</dbReference>
<dbReference type="FunFam" id="1.10.10.650:FF:000001">
    <property type="entry name" value="S1 RNA-binding domain 1"/>
    <property type="match status" value="1"/>
</dbReference>
<dbReference type="InterPro" id="IPR044146">
    <property type="entry name" value="S1_Tex"/>
</dbReference>
<dbReference type="FunFam" id="3.30.420.140:FF:000001">
    <property type="entry name" value="RNA-binding transcriptional accessory protein"/>
    <property type="match status" value="1"/>
</dbReference>
<dbReference type="Gene3D" id="1.10.150.310">
    <property type="entry name" value="Tex RuvX-like domain-like"/>
    <property type="match status" value="1"/>
</dbReference>
<accession>A0A2S5GC57</accession>
<dbReference type="SUPFAM" id="SSF158832">
    <property type="entry name" value="Tex N-terminal region-like"/>
    <property type="match status" value="1"/>
</dbReference>
<dbReference type="SUPFAM" id="SSF50249">
    <property type="entry name" value="Nucleic acid-binding proteins"/>
    <property type="match status" value="1"/>
</dbReference>
<dbReference type="PROSITE" id="PS50126">
    <property type="entry name" value="S1"/>
    <property type="match status" value="1"/>
</dbReference>
<dbReference type="SUPFAM" id="SSF53098">
    <property type="entry name" value="Ribonuclease H-like"/>
    <property type="match status" value="1"/>
</dbReference>
<dbReference type="Gene3D" id="1.10.10.650">
    <property type="entry name" value="RuvA domain 2-like"/>
    <property type="match status" value="1"/>
</dbReference>
<proteinExistence type="predicted"/>
<sequence length="726" mass="82139">MSSELNQHLLNQLARETSINHKQVEQVIQLLNEGNTVPFIARYRKEMTGALDEVQIKEIDDRWKYLQNLEERKTEVMRLIEEQGKLTEELSASIKKAAKLQVLEDLYRPFKQKRRTRATVAKEKGLEPLAVWLTSYPKNGSVEKEAEKYVSEEKEVASIEEAIAGAKDIIAEQVADEPAFREYIRKETFRHGKIRSQVKKNEKDEKGIFEMYYDYEEPVHKIVPHRVLALNRGEKEEVLRVSIQPDSDRLVKELTRRMIKFPHSITAAIVEEAIDDGYRRLIQPSIEREIRNELTEKGENQAIHIFSENLRNLLLQAPLKGKKVLGVDPAYRTGCKLAVVDETGKMLKVGVIYPHTKSDPSKAAAIFQKTLKDYDIELVAIGNGTASRETELFVAEQLKGLSKEIFYLIVNEAGASVYSASEIAREEFPDLQVEERSAVSIARRLQDPLAELVKIDPKSVGVGQYQHDVSQKKLNESLTFVVETAVNQVGVNVNTASPALLQYVAGLSKTVAQNVVKQRDEAGKFTDRTQLKKIPRLGAKTYEQCIGFLRITDGKNPLDRTPIHPEQYSFVKDMLKAMKATPADIGSEELKSKVMEKTPEQWAEEIGTGIHTMKDIVEALIRPGRDPRDELSKPLLKQDVLKMDDLQKGMELQGTVRNVVDFGAFVDIGVKQDGLVHISKLKKGFVKHPLDVVALGDVVTVWVDQVDVKKGRISLTMLQPEQQENH</sequence>
<dbReference type="InterPro" id="IPR018974">
    <property type="entry name" value="Tex-like_N"/>
</dbReference>
<dbReference type="Pfam" id="PF16921">
    <property type="entry name" value="Tex_YqgF"/>
    <property type="match status" value="1"/>
</dbReference>
<dbReference type="PANTHER" id="PTHR10724">
    <property type="entry name" value="30S RIBOSOMAL PROTEIN S1"/>
    <property type="match status" value="1"/>
</dbReference>
<dbReference type="InterPro" id="IPR023323">
    <property type="entry name" value="Tex-like_dom_sf"/>
</dbReference>
<dbReference type="InterPro" id="IPR050437">
    <property type="entry name" value="Ribos_protein_bS1-like"/>
</dbReference>
<comment type="caution">
    <text evidence="2">The sequence shown here is derived from an EMBL/GenBank/DDBJ whole genome shotgun (WGS) entry which is preliminary data.</text>
</comment>
<dbReference type="PANTHER" id="PTHR10724:SF10">
    <property type="entry name" value="S1 RNA-BINDING DOMAIN-CONTAINING PROTEIN 1"/>
    <property type="match status" value="1"/>
</dbReference>
<dbReference type="FunFam" id="2.40.50.140:FF:000051">
    <property type="entry name" value="RNA-binding transcriptional accessory protein"/>
    <property type="match status" value="1"/>
</dbReference>
<dbReference type="FunFam" id="1.10.150.310:FF:000001">
    <property type="entry name" value="RNA-binding transcriptional accessory protein"/>
    <property type="match status" value="1"/>
</dbReference>
<dbReference type="InterPro" id="IPR010994">
    <property type="entry name" value="RuvA_2-like"/>
</dbReference>
<dbReference type="Gene3D" id="3.30.420.140">
    <property type="entry name" value="YqgF/RNase H-like domain"/>
    <property type="match status" value="1"/>
</dbReference>
<dbReference type="GO" id="GO:0006412">
    <property type="term" value="P:translation"/>
    <property type="evidence" value="ECO:0007669"/>
    <property type="project" value="TreeGrafter"/>
</dbReference>
<reference evidence="2 3" key="1">
    <citation type="submission" date="2018-02" db="EMBL/GenBank/DDBJ databases">
        <title>Jeotgalibacillus proteolyticum sp. nov. a protease producing bacterium isolated from ocean sediments of Laizhou Bay.</title>
        <authorList>
            <person name="Li Y."/>
        </authorList>
    </citation>
    <scope>NUCLEOTIDE SEQUENCE [LARGE SCALE GENOMIC DNA]</scope>
    <source>
        <strain evidence="2 3">22-7</strain>
    </source>
</reference>
<dbReference type="GO" id="GO:0003729">
    <property type="term" value="F:mRNA binding"/>
    <property type="evidence" value="ECO:0007669"/>
    <property type="project" value="TreeGrafter"/>
</dbReference>
<dbReference type="CDD" id="cd05685">
    <property type="entry name" value="S1_Tex"/>
    <property type="match status" value="1"/>
</dbReference>
<dbReference type="InterPro" id="IPR032639">
    <property type="entry name" value="Tex_YqgF"/>
</dbReference>
<dbReference type="GO" id="GO:0003735">
    <property type="term" value="F:structural constituent of ribosome"/>
    <property type="evidence" value="ECO:0007669"/>
    <property type="project" value="TreeGrafter"/>
</dbReference>
<dbReference type="SMART" id="SM00732">
    <property type="entry name" value="YqgFc"/>
    <property type="match status" value="1"/>
</dbReference>
<dbReference type="AlphaFoldDB" id="A0A2S5GC57"/>
<organism evidence="2 3">
    <name type="scientific">Jeotgalibacillus proteolyticus</name>
    <dbReference type="NCBI Taxonomy" id="2082395"/>
    <lineage>
        <taxon>Bacteria</taxon>
        <taxon>Bacillati</taxon>
        <taxon>Bacillota</taxon>
        <taxon>Bacilli</taxon>
        <taxon>Bacillales</taxon>
        <taxon>Caryophanaceae</taxon>
        <taxon>Jeotgalibacillus</taxon>
    </lineage>
</organism>
<dbReference type="Gene3D" id="1.10.3500.10">
    <property type="entry name" value="Tex N-terminal region-like"/>
    <property type="match status" value="1"/>
</dbReference>
<dbReference type="InterPro" id="IPR023319">
    <property type="entry name" value="Tex-like_HTH_dom_sf"/>
</dbReference>
<dbReference type="InterPro" id="IPR012337">
    <property type="entry name" value="RNaseH-like_sf"/>
</dbReference>
<dbReference type="GO" id="GO:0005737">
    <property type="term" value="C:cytoplasm"/>
    <property type="evidence" value="ECO:0007669"/>
    <property type="project" value="UniProtKB-ARBA"/>
</dbReference>
<evidence type="ECO:0000313" key="2">
    <source>
        <dbReference type="EMBL" id="PPA70538.1"/>
    </source>
</evidence>
<dbReference type="InterPro" id="IPR012340">
    <property type="entry name" value="NA-bd_OB-fold"/>
</dbReference>
<dbReference type="RefSeq" id="WP_104057290.1">
    <property type="nucleotide sequence ID" value="NZ_PREZ01000003.1"/>
</dbReference>
<keyword evidence="3" id="KW-1185">Reference proteome</keyword>
<evidence type="ECO:0000259" key="1">
    <source>
        <dbReference type="PROSITE" id="PS50126"/>
    </source>
</evidence>
<name>A0A2S5GC57_9BACL</name>
<dbReference type="InterPro" id="IPR006641">
    <property type="entry name" value="YqgF/RNaseH-like_dom"/>
</dbReference>
<dbReference type="Pfam" id="PF12836">
    <property type="entry name" value="HHH_3"/>
    <property type="match status" value="1"/>
</dbReference>
<dbReference type="Pfam" id="PF22706">
    <property type="entry name" value="Tex_central_region"/>
    <property type="match status" value="1"/>
</dbReference>
<dbReference type="GO" id="GO:0006139">
    <property type="term" value="P:nucleobase-containing compound metabolic process"/>
    <property type="evidence" value="ECO:0007669"/>
    <property type="project" value="InterPro"/>
</dbReference>
<dbReference type="Pfam" id="PF09371">
    <property type="entry name" value="Tex_N"/>
    <property type="match status" value="1"/>
</dbReference>
<gene>
    <name evidence="2" type="ORF">C4B60_06960</name>
</gene>
<dbReference type="Pfam" id="PF17674">
    <property type="entry name" value="HHH_9"/>
    <property type="match status" value="1"/>
</dbReference>
<dbReference type="InterPro" id="IPR055179">
    <property type="entry name" value="Tex-like_central_region"/>
</dbReference>
<dbReference type="OrthoDB" id="9804714at2"/>
<dbReference type="Proteomes" id="UP000239047">
    <property type="component" value="Unassembled WGS sequence"/>
</dbReference>